<sequence length="304" mass="29052">MAKNEFLPFGTAANANVLPNADYQALPARSAGFGSGVAKSEELNTVWRQGSTMAAVLGQFIADKTGQDVLDDGDLNSLLDKFKEAMSGCLIGIQRFTASGTYTPTPGMRYVVVEAVGGGGGGGGCSDTSADNAAVSGGGGSGSYVRTKIDNATIGDTAAITIGIGGVGGVGGNAGATGGDTKFGSLVTATGGRGGTTSTSSSSFAFIAVGGAPGANPSAGNIISSRGSRGGSGLFFNYSTGAVGGDGAPSQFGGSGVGSGSSGTTGSDGSGFGSGGGGNARQSSSASVNGYAGAPGVIVIYEYS</sequence>
<feature type="compositionally biased region" description="Gly residues" evidence="1">
    <location>
        <begin position="249"/>
        <end position="279"/>
    </location>
</feature>
<dbReference type="EMBL" id="JAXABG010000018">
    <property type="protein sequence ID" value="MDX7084967.1"/>
    <property type="molecule type" value="Genomic_DNA"/>
</dbReference>
<proteinExistence type="predicted"/>
<dbReference type="InterPro" id="IPR049304">
    <property type="entry name" value="Gly_rich_dom"/>
</dbReference>
<feature type="domain" description="Glycine-rich" evidence="2">
    <location>
        <begin position="99"/>
        <end position="301"/>
    </location>
</feature>
<evidence type="ECO:0000259" key="2">
    <source>
        <dbReference type="Pfam" id="PF21722"/>
    </source>
</evidence>
<evidence type="ECO:0000313" key="3">
    <source>
        <dbReference type="EMBL" id="MDX7084967.1"/>
    </source>
</evidence>
<evidence type="ECO:0000256" key="1">
    <source>
        <dbReference type="SAM" id="MobiDB-lite"/>
    </source>
</evidence>
<dbReference type="RefSeq" id="WP_319857660.1">
    <property type="nucleotide sequence ID" value="NZ_JAXABG010000018.1"/>
</dbReference>
<feature type="region of interest" description="Disordered" evidence="1">
    <location>
        <begin position="249"/>
        <end position="288"/>
    </location>
</feature>
<comment type="caution">
    <text evidence="3">The sequence shown here is derived from an EMBL/GenBank/DDBJ whole genome shotgun (WGS) entry which is preliminary data.</text>
</comment>
<evidence type="ECO:0000313" key="4">
    <source>
        <dbReference type="Proteomes" id="UP001275057"/>
    </source>
</evidence>
<reference evidence="3 4" key="1">
    <citation type="submission" date="2023-11" db="EMBL/GenBank/DDBJ databases">
        <title>Detection of rare carbapenemases in Enterobacterales - comparison of two colorimetric and two CIM-based carbapenemase assays.</title>
        <authorList>
            <person name="Schaffarczyk L."/>
            <person name="Noster J."/>
            <person name="Stelzer Y."/>
            <person name="Sattler J."/>
            <person name="Gatermann S."/>
            <person name="Hamprecht A."/>
        </authorList>
    </citation>
    <scope>NUCLEOTIDE SEQUENCE [LARGE SCALE GENOMIC DNA]</scope>
    <source>
        <strain evidence="3 4">CIM-Carb-136</strain>
    </source>
</reference>
<accession>A0ABD5ILJ0</accession>
<organism evidence="3 4">
    <name type="scientific">Serratia marcescens</name>
    <dbReference type="NCBI Taxonomy" id="615"/>
    <lineage>
        <taxon>Bacteria</taxon>
        <taxon>Pseudomonadati</taxon>
        <taxon>Pseudomonadota</taxon>
        <taxon>Gammaproteobacteria</taxon>
        <taxon>Enterobacterales</taxon>
        <taxon>Yersiniaceae</taxon>
        <taxon>Serratia</taxon>
    </lineage>
</organism>
<gene>
    <name evidence="3" type="ORF">SJ435_21505</name>
</gene>
<protein>
    <recommendedName>
        <fullName evidence="2">Glycine-rich domain-containing protein</fullName>
    </recommendedName>
</protein>
<dbReference type="AlphaFoldDB" id="A0ABD5ILJ0"/>
<name>A0ABD5ILJ0_SERMA</name>
<dbReference type="Pfam" id="PF21722">
    <property type="entry name" value="Gly_rich_2"/>
    <property type="match status" value="1"/>
</dbReference>
<dbReference type="Proteomes" id="UP001275057">
    <property type="component" value="Unassembled WGS sequence"/>
</dbReference>